<dbReference type="HOGENOM" id="CLU_132996_0_0_1"/>
<reference evidence="2" key="1">
    <citation type="submission" date="2011-08" db="EMBL/GenBank/DDBJ databases">
        <title>The draft genome of Latimeria chalumnae.</title>
        <authorList>
            <person name="Di Palma F."/>
            <person name="Alfoldi J."/>
            <person name="Johnson J."/>
            <person name="Berlin A."/>
            <person name="Gnerre S."/>
            <person name="Jaffe D."/>
            <person name="MacCallum I."/>
            <person name="Young S."/>
            <person name="Walker B.J."/>
            <person name="Lander E."/>
            <person name="Lindblad-Toh K."/>
        </authorList>
    </citation>
    <scope>NUCLEOTIDE SEQUENCE [LARGE SCALE GENOMIC DNA]</scope>
    <source>
        <strain evidence="2">Wild caught</strain>
    </source>
</reference>
<dbReference type="EMBL" id="AFYH01243876">
    <property type="status" value="NOT_ANNOTATED_CDS"/>
    <property type="molecule type" value="Genomic_DNA"/>
</dbReference>
<dbReference type="AlphaFoldDB" id="H2ZYZ8"/>
<reference evidence="1" key="3">
    <citation type="submission" date="2025-09" db="UniProtKB">
        <authorList>
            <consortium name="Ensembl"/>
        </authorList>
    </citation>
    <scope>IDENTIFICATION</scope>
</reference>
<organism evidence="1 2">
    <name type="scientific">Latimeria chalumnae</name>
    <name type="common">Coelacanth</name>
    <dbReference type="NCBI Taxonomy" id="7897"/>
    <lineage>
        <taxon>Eukaryota</taxon>
        <taxon>Metazoa</taxon>
        <taxon>Chordata</taxon>
        <taxon>Craniata</taxon>
        <taxon>Vertebrata</taxon>
        <taxon>Euteleostomi</taxon>
        <taxon>Coelacanthiformes</taxon>
        <taxon>Coelacanthidae</taxon>
        <taxon>Latimeria</taxon>
    </lineage>
</organism>
<dbReference type="InParanoid" id="H2ZYZ8"/>
<dbReference type="PANTHER" id="PTHR32344:SF1">
    <property type="entry name" value="U1-TYPE DOMAIN-CONTAINING PROTEIN"/>
    <property type="match status" value="1"/>
</dbReference>
<dbReference type="OMA" id="QSHVEVI"/>
<dbReference type="GO" id="GO:0006357">
    <property type="term" value="P:regulation of transcription by RNA polymerase II"/>
    <property type="evidence" value="ECO:0007669"/>
    <property type="project" value="InterPro"/>
</dbReference>
<dbReference type="GO" id="GO:0003690">
    <property type="term" value="F:double-stranded DNA binding"/>
    <property type="evidence" value="ECO:0007669"/>
    <property type="project" value="InterPro"/>
</dbReference>
<dbReference type="Ensembl" id="ENSLACT00000002640.1">
    <property type="protein sequence ID" value="ENSLACP00000002619.1"/>
    <property type="gene ID" value="ENSLACG00000002342.1"/>
</dbReference>
<sequence length="172" mass="19341">MDKFLTKNKVKDRSKHAVNVSAKDRARSMPQVLHEDDSILFCSICNVSIDHTCKSTINHLKSKSHLKRKHEMDSEQSSVKVLKQTTAAKKSLASGSVAKQSHVEVITDWIKACTAADIPLEKSDSPALREFFHKHVKNGGAIPQSSQLRESYFSDVYENERTLVKQKTGHHC</sequence>
<reference evidence="1" key="2">
    <citation type="submission" date="2025-08" db="UniProtKB">
        <authorList>
            <consortium name="Ensembl"/>
        </authorList>
    </citation>
    <scope>IDENTIFICATION</scope>
</reference>
<evidence type="ECO:0000313" key="2">
    <source>
        <dbReference type="Proteomes" id="UP000008672"/>
    </source>
</evidence>
<keyword evidence="2" id="KW-1185">Reference proteome</keyword>
<name>H2ZYZ8_LATCH</name>
<dbReference type="GO" id="GO:0005634">
    <property type="term" value="C:nucleus"/>
    <property type="evidence" value="ECO:0007669"/>
    <property type="project" value="InterPro"/>
</dbReference>
<evidence type="ECO:0000313" key="1">
    <source>
        <dbReference type="Ensembl" id="ENSLACP00000002619.1"/>
    </source>
</evidence>
<dbReference type="Proteomes" id="UP000008672">
    <property type="component" value="Unassembled WGS sequence"/>
</dbReference>
<accession>H2ZYZ8</accession>
<dbReference type="STRING" id="7897.ENSLACP00000002619"/>
<proteinExistence type="predicted"/>
<dbReference type="eggNOG" id="ENOG502RXX8">
    <property type="taxonomic scope" value="Eukaryota"/>
</dbReference>
<protein>
    <recommendedName>
        <fullName evidence="3">U1-type domain-containing protein</fullName>
    </recommendedName>
</protein>
<dbReference type="InterPro" id="IPR033375">
    <property type="entry name" value="Cggbp1"/>
</dbReference>
<dbReference type="GeneTree" id="ENSGT00390000017898"/>
<dbReference type="PANTHER" id="PTHR32344">
    <property type="entry name" value="U1-TYPE DOMAIN-CONTAINING PROTEIN"/>
    <property type="match status" value="1"/>
</dbReference>
<evidence type="ECO:0008006" key="3">
    <source>
        <dbReference type="Google" id="ProtNLM"/>
    </source>
</evidence>